<keyword evidence="1" id="KW-0251">Elongation factor</keyword>
<reference evidence="2" key="1">
    <citation type="journal article" date="2019" name="Int. J. Syst. Evol. Microbiol.">
        <title>The Global Catalogue of Microorganisms (GCM) 10K type strain sequencing project: providing services to taxonomists for standard genome sequencing and annotation.</title>
        <authorList>
            <consortium name="The Broad Institute Genomics Platform"/>
            <consortium name="The Broad Institute Genome Sequencing Center for Infectious Disease"/>
            <person name="Wu L."/>
            <person name="Ma J."/>
        </authorList>
    </citation>
    <scope>NUCLEOTIDE SEQUENCE [LARGE SCALE GENOMIC DNA]</scope>
    <source>
        <strain evidence="2">JCM 30774</strain>
    </source>
</reference>
<dbReference type="Pfam" id="PF04315">
    <property type="entry name" value="EpmC"/>
    <property type="match status" value="1"/>
</dbReference>
<dbReference type="GO" id="GO:0003746">
    <property type="term" value="F:translation elongation factor activity"/>
    <property type="evidence" value="ECO:0007669"/>
    <property type="project" value="UniProtKB-KW"/>
</dbReference>
<gene>
    <name evidence="1" type="ORF">ACFQ45_11910</name>
</gene>
<comment type="caution">
    <text evidence="1">The sequence shown here is derived from an EMBL/GenBank/DDBJ whole genome shotgun (WGS) entry which is preliminary data.</text>
</comment>
<dbReference type="Proteomes" id="UP001597059">
    <property type="component" value="Unassembled WGS sequence"/>
</dbReference>
<organism evidence="1 2">
    <name type="scientific">Rhodanobacter aciditrophus</name>
    <dbReference type="NCBI Taxonomy" id="1623218"/>
    <lineage>
        <taxon>Bacteria</taxon>
        <taxon>Pseudomonadati</taxon>
        <taxon>Pseudomonadota</taxon>
        <taxon>Gammaproteobacteria</taxon>
        <taxon>Lysobacterales</taxon>
        <taxon>Rhodanobacteraceae</taxon>
        <taxon>Rhodanobacter</taxon>
    </lineage>
</organism>
<dbReference type="InterPro" id="IPR007411">
    <property type="entry name" value="EpmC"/>
</dbReference>
<evidence type="ECO:0000313" key="1">
    <source>
        <dbReference type="EMBL" id="MFD1384080.1"/>
    </source>
</evidence>
<sequence length="180" mass="20857">MLTAEILEKTFKDVFFNAYKTTLCGGFDEPFYLASDSDGIAQIQYRYDYASSALHEISHWCVAGEARRQLDDFGYWYAEDGRSEAQQKQFEQVEITPQSYECIFHWAAGMSFDVSVDNLALPDYDPTPFRRTVYDNVKTLLENGLPKRVEQFAQALYLRTAQSSLPLQQFLRESHENNCR</sequence>
<keyword evidence="2" id="KW-1185">Reference proteome</keyword>
<accession>A0ABW4B1J7</accession>
<proteinExistence type="predicted"/>
<evidence type="ECO:0000313" key="2">
    <source>
        <dbReference type="Proteomes" id="UP001597059"/>
    </source>
</evidence>
<dbReference type="EMBL" id="JBHTMN010000012">
    <property type="protein sequence ID" value="MFD1384080.1"/>
    <property type="molecule type" value="Genomic_DNA"/>
</dbReference>
<keyword evidence="1" id="KW-0648">Protein biosynthesis</keyword>
<dbReference type="RefSeq" id="WP_377367960.1">
    <property type="nucleotide sequence ID" value="NZ_JBHTMN010000012.1"/>
</dbReference>
<protein>
    <submittedName>
        <fullName evidence="1">Elongation factor P hydroxylase</fullName>
    </submittedName>
</protein>
<name>A0ABW4B1J7_9GAMM</name>